<feature type="region of interest" description="Disordered" evidence="1">
    <location>
        <begin position="1"/>
        <end position="25"/>
    </location>
</feature>
<keyword evidence="4" id="KW-1185">Reference proteome</keyword>
<dbReference type="PANTHER" id="PTHR36777">
    <property type="entry name" value="EXPRESSED PROTEIN"/>
    <property type="match status" value="1"/>
</dbReference>
<sequence>MFPRQIKNDEDCGVSLAHTNPPNNTSLSIHRSNELTEMAWAAAAAVSSFRPPTLSLPLLNLKRSYSVRKVQAPRIRFGVVAAQQTDIFKVLGTIWKTSKNVLDAGSKLVPESVPRPVARVGVAIGGFVAISFILKSVLSTALFIL</sequence>
<keyword evidence="2" id="KW-0812">Transmembrane</keyword>
<gene>
    <name evidence="3" type="ORF">KI387_036211</name>
</gene>
<dbReference type="PANTHER" id="PTHR36777:SF2">
    <property type="entry name" value="EXPRESSED PROTEIN"/>
    <property type="match status" value="1"/>
</dbReference>
<dbReference type="EMBL" id="JAHRHJ020000007">
    <property type="protein sequence ID" value="KAH9308300.1"/>
    <property type="molecule type" value="Genomic_DNA"/>
</dbReference>
<keyword evidence="2" id="KW-1133">Transmembrane helix</keyword>
<organism evidence="3 4">
    <name type="scientific">Taxus chinensis</name>
    <name type="common">Chinese yew</name>
    <name type="synonym">Taxus wallichiana var. chinensis</name>
    <dbReference type="NCBI Taxonomy" id="29808"/>
    <lineage>
        <taxon>Eukaryota</taxon>
        <taxon>Viridiplantae</taxon>
        <taxon>Streptophyta</taxon>
        <taxon>Embryophyta</taxon>
        <taxon>Tracheophyta</taxon>
        <taxon>Spermatophyta</taxon>
        <taxon>Pinopsida</taxon>
        <taxon>Pinidae</taxon>
        <taxon>Conifers II</taxon>
        <taxon>Cupressales</taxon>
        <taxon>Taxaceae</taxon>
        <taxon>Taxus</taxon>
    </lineage>
</organism>
<keyword evidence="2" id="KW-0472">Membrane</keyword>
<reference evidence="3 4" key="1">
    <citation type="journal article" date="2021" name="Nat. Plants">
        <title>The Taxus genome provides insights into paclitaxel biosynthesis.</title>
        <authorList>
            <person name="Xiong X."/>
            <person name="Gou J."/>
            <person name="Liao Q."/>
            <person name="Li Y."/>
            <person name="Zhou Q."/>
            <person name="Bi G."/>
            <person name="Li C."/>
            <person name="Du R."/>
            <person name="Wang X."/>
            <person name="Sun T."/>
            <person name="Guo L."/>
            <person name="Liang H."/>
            <person name="Lu P."/>
            <person name="Wu Y."/>
            <person name="Zhang Z."/>
            <person name="Ro D.K."/>
            <person name="Shang Y."/>
            <person name="Huang S."/>
            <person name="Yan J."/>
        </authorList>
    </citation>
    <scope>NUCLEOTIDE SEQUENCE [LARGE SCALE GENOMIC DNA]</scope>
    <source>
        <strain evidence="3">Ta-2019</strain>
    </source>
</reference>
<feature type="transmembrane region" description="Helical" evidence="2">
    <location>
        <begin position="120"/>
        <end position="144"/>
    </location>
</feature>
<accession>A0AA38L1D0</accession>
<evidence type="ECO:0000256" key="1">
    <source>
        <dbReference type="SAM" id="MobiDB-lite"/>
    </source>
</evidence>
<dbReference type="AlphaFoldDB" id="A0AA38L1D0"/>
<name>A0AA38L1D0_TAXCH</name>
<evidence type="ECO:0000313" key="3">
    <source>
        <dbReference type="EMBL" id="KAH9308300.1"/>
    </source>
</evidence>
<dbReference type="Proteomes" id="UP000824469">
    <property type="component" value="Unassembled WGS sequence"/>
</dbReference>
<evidence type="ECO:0000256" key="2">
    <source>
        <dbReference type="SAM" id="Phobius"/>
    </source>
</evidence>
<feature type="compositionally biased region" description="Basic and acidic residues" evidence="1">
    <location>
        <begin position="1"/>
        <end position="10"/>
    </location>
</feature>
<comment type="caution">
    <text evidence="3">The sequence shown here is derived from an EMBL/GenBank/DDBJ whole genome shotgun (WGS) entry which is preliminary data.</text>
</comment>
<protein>
    <submittedName>
        <fullName evidence="3">Uncharacterized protein</fullName>
    </submittedName>
</protein>
<proteinExistence type="predicted"/>
<feature type="non-terminal residue" evidence="3">
    <location>
        <position position="145"/>
    </location>
</feature>
<evidence type="ECO:0000313" key="4">
    <source>
        <dbReference type="Proteomes" id="UP000824469"/>
    </source>
</evidence>